<dbReference type="FunFam" id="2.40.30.110:FF:000003">
    <property type="entry name" value="Aminomethyltransferase"/>
    <property type="match status" value="1"/>
</dbReference>
<feature type="domain" description="GCVT N-terminal" evidence="9">
    <location>
        <begin position="15"/>
        <end position="272"/>
    </location>
</feature>
<dbReference type="FunFam" id="3.30.70.1400:FF:000001">
    <property type="entry name" value="Aminomethyltransferase"/>
    <property type="match status" value="1"/>
</dbReference>
<evidence type="ECO:0000256" key="3">
    <source>
        <dbReference type="ARBA" id="ARBA00022576"/>
    </source>
</evidence>
<keyword evidence="4 7" id="KW-0808">Transferase</keyword>
<dbReference type="InterPro" id="IPR027266">
    <property type="entry name" value="TrmE/GcvT-like"/>
</dbReference>
<evidence type="ECO:0000256" key="1">
    <source>
        <dbReference type="ARBA" id="ARBA00008609"/>
    </source>
</evidence>
<proteinExistence type="inferred from homology"/>
<feature type="domain" description="Aminomethyltransferase C-terminal" evidence="10">
    <location>
        <begin position="291"/>
        <end position="369"/>
    </location>
</feature>
<dbReference type="GO" id="GO:0032259">
    <property type="term" value="P:methylation"/>
    <property type="evidence" value="ECO:0007669"/>
    <property type="project" value="UniProtKB-KW"/>
</dbReference>
<dbReference type="SUPFAM" id="SSF103025">
    <property type="entry name" value="Folate-binding domain"/>
    <property type="match status" value="1"/>
</dbReference>
<dbReference type="SMR" id="A0A357VKZ1"/>
<dbReference type="EMBL" id="DOLB01000075">
    <property type="protein sequence ID" value="HBT49044.1"/>
    <property type="molecule type" value="Genomic_DNA"/>
</dbReference>
<organism evidence="11 12">
    <name type="scientific">Caldanaerobacter subterraneus</name>
    <dbReference type="NCBI Taxonomy" id="911092"/>
    <lineage>
        <taxon>Bacteria</taxon>
        <taxon>Bacillati</taxon>
        <taxon>Bacillota</taxon>
        <taxon>Clostridia</taxon>
        <taxon>Thermoanaerobacterales</taxon>
        <taxon>Thermoanaerobacteraceae</taxon>
        <taxon>Caldanaerobacter</taxon>
    </lineage>
</organism>
<evidence type="ECO:0000256" key="4">
    <source>
        <dbReference type="ARBA" id="ARBA00022679"/>
    </source>
</evidence>
<dbReference type="Pfam" id="PF08669">
    <property type="entry name" value="GCV_T_C"/>
    <property type="match status" value="1"/>
</dbReference>
<evidence type="ECO:0000256" key="8">
    <source>
        <dbReference type="PIRSR" id="PIRSR006487-1"/>
    </source>
</evidence>
<dbReference type="SUPFAM" id="SSF101790">
    <property type="entry name" value="Aminomethyltransferase beta-barrel domain"/>
    <property type="match status" value="1"/>
</dbReference>
<dbReference type="Gene3D" id="2.40.30.110">
    <property type="entry name" value="Aminomethyltransferase beta-barrel domains"/>
    <property type="match status" value="1"/>
</dbReference>
<dbReference type="OMA" id="MPVQYPA"/>
<name>A0A357VKZ1_9THEO</name>
<comment type="catalytic activity">
    <reaction evidence="6 7">
        <text>N(6)-[(R)-S(8)-aminomethyldihydrolipoyl]-L-lysyl-[protein] + (6S)-5,6,7,8-tetrahydrofolate = N(6)-[(R)-dihydrolipoyl]-L-lysyl-[protein] + (6R)-5,10-methylene-5,6,7,8-tetrahydrofolate + NH4(+)</text>
        <dbReference type="Rhea" id="RHEA:16945"/>
        <dbReference type="Rhea" id="RHEA-COMP:10475"/>
        <dbReference type="Rhea" id="RHEA-COMP:10492"/>
        <dbReference type="ChEBI" id="CHEBI:15636"/>
        <dbReference type="ChEBI" id="CHEBI:28938"/>
        <dbReference type="ChEBI" id="CHEBI:57453"/>
        <dbReference type="ChEBI" id="CHEBI:83100"/>
        <dbReference type="ChEBI" id="CHEBI:83143"/>
        <dbReference type="EC" id="2.1.2.10"/>
    </reaction>
</comment>
<dbReference type="Pfam" id="PF01571">
    <property type="entry name" value="GCV_T"/>
    <property type="match status" value="1"/>
</dbReference>
<dbReference type="GO" id="GO:0019464">
    <property type="term" value="P:glycine decarboxylation via glycine cleavage system"/>
    <property type="evidence" value="ECO:0007669"/>
    <property type="project" value="UniProtKB-UniRule"/>
</dbReference>
<dbReference type="Proteomes" id="UP000264445">
    <property type="component" value="Unassembled WGS sequence"/>
</dbReference>
<dbReference type="InterPro" id="IPR006222">
    <property type="entry name" value="GCVT_N"/>
</dbReference>
<dbReference type="GO" id="GO:0008168">
    <property type="term" value="F:methyltransferase activity"/>
    <property type="evidence" value="ECO:0007669"/>
    <property type="project" value="UniProtKB-KW"/>
</dbReference>
<keyword evidence="11" id="KW-0489">Methyltransferase</keyword>
<dbReference type="Gene3D" id="3.30.1360.120">
    <property type="entry name" value="Probable tRNA modification gtpase trme, domain 1"/>
    <property type="match status" value="1"/>
</dbReference>
<evidence type="ECO:0000256" key="2">
    <source>
        <dbReference type="ARBA" id="ARBA00012616"/>
    </source>
</evidence>
<dbReference type="PANTHER" id="PTHR43757">
    <property type="entry name" value="AMINOMETHYLTRANSFERASE"/>
    <property type="match status" value="1"/>
</dbReference>
<keyword evidence="3 7" id="KW-0032">Aminotransferase</keyword>
<dbReference type="InterPro" id="IPR029043">
    <property type="entry name" value="GcvT/YgfZ_C"/>
</dbReference>
<feature type="binding site" evidence="8">
    <location>
        <position position="205"/>
    </location>
    <ligand>
        <name>substrate</name>
    </ligand>
</feature>
<sequence length="374" mass="42167">MKGCDSLDNLKKTPLYEIYPKYNAKIIDFAGWAMPVQFESIISEHEAVRNAAGLFDVSHMGEIIVKGKDAFPFLQNLLTNDLSKLNDNQVLYTFMCNHNGGVIDDLLVYKYSNNYYLLVVNAANIEKDYKWMLNNAGIYKVEIENVSDKIAELAIQGPKAEEILQKLTDEDLSQIKFFYFKDKVKIAGVECLVSRTGYTGEDGFEIYMPNEHAVTLWEKILEAGKDYGLKPAGLGARDTLRFEAGLPLYGNELGEDITPLEAGLGFFVKFDKGNFIGKDALLKQKEQGLKRKLVGFEMIGNGIPRHGYEVQADNQKIGYVTTGYFSPTLKKNIGLALIDSKYAQIGNQIEVIIRNKPLKAVIVDKNFYKKNYKK</sequence>
<dbReference type="InterPro" id="IPR013977">
    <property type="entry name" value="GcvT_C"/>
</dbReference>
<dbReference type="PANTHER" id="PTHR43757:SF2">
    <property type="entry name" value="AMINOMETHYLTRANSFERASE, MITOCHONDRIAL"/>
    <property type="match status" value="1"/>
</dbReference>
<evidence type="ECO:0000256" key="6">
    <source>
        <dbReference type="ARBA" id="ARBA00047665"/>
    </source>
</evidence>
<dbReference type="HAMAP" id="MF_00259">
    <property type="entry name" value="GcvT"/>
    <property type="match status" value="1"/>
</dbReference>
<comment type="caution">
    <text evidence="11">The sequence shown here is derived from an EMBL/GenBank/DDBJ whole genome shotgun (WGS) entry which is preliminary data.</text>
</comment>
<evidence type="ECO:0000259" key="10">
    <source>
        <dbReference type="Pfam" id="PF08669"/>
    </source>
</evidence>
<dbReference type="Gene3D" id="4.10.1250.10">
    <property type="entry name" value="Aminomethyltransferase fragment"/>
    <property type="match status" value="1"/>
</dbReference>
<dbReference type="GO" id="GO:0005829">
    <property type="term" value="C:cytosol"/>
    <property type="evidence" value="ECO:0007669"/>
    <property type="project" value="TreeGrafter"/>
</dbReference>
<evidence type="ECO:0000313" key="11">
    <source>
        <dbReference type="EMBL" id="HBT49044.1"/>
    </source>
</evidence>
<accession>A0A357VKZ1</accession>
<evidence type="ECO:0000259" key="9">
    <source>
        <dbReference type="Pfam" id="PF01571"/>
    </source>
</evidence>
<dbReference type="GO" id="GO:0005960">
    <property type="term" value="C:glycine cleavage complex"/>
    <property type="evidence" value="ECO:0007669"/>
    <property type="project" value="InterPro"/>
</dbReference>
<gene>
    <name evidence="7 11" type="primary">gcvT</name>
    <name evidence="11" type="ORF">DEA61_04215</name>
</gene>
<dbReference type="Gene3D" id="3.30.70.1400">
    <property type="entry name" value="Aminomethyltransferase beta-barrel domains"/>
    <property type="match status" value="1"/>
</dbReference>
<reference evidence="11 12" key="1">
    <citation type="journal article" date="2018" name="Nat. Biotechnol.">
        <title>A standardized bacterial taxonomy based on genome phylogeny substantially revises the tree of life.</title>
        <authorList>
            <person name="Parks D.H."/>
            <person name="Chuvochina M."/>
            <person name="Waite D.W."/>
            <person name="Rinke C."/>
            <person name="Skarshewski A."/>
            <person name="Chaumeil P.A."/>
            <person name="Hugenholtz P."/>
        </authorList>
    </citation>
    <scope>NUCLEOTIDE SEQUENCE [LARGE SCALE GENOMIC DNA]</scope>
    <source>
        <strain evidence="11">UBA12544</strain>
    </source>
</reference>
<dbReference type="GO" id="GO:0008483">
    <property type="term" value="F:transaminase activity"/>
    <property type="evidence" value="ECO:0007669"/>
    <property type="project" value="UniProtKB-KW"/>
</dbReference>
<dbReference type="InterPro" id="IPR006223">
    <property type="entry name" value="GcvT"/>
</dbReference>
<comment type="function">
    <text evidence="7">The glycine cleavage system catalyzes the degradation of glycine.</text>
</comment>
<dbReference type="RefSeq" id="WP_009610505.1">
    <property type="nucleotide sequence ID" value="NZ_DOLB01000075.1"/>
</dbReference>
<dbReference type="PIRSF" id="PIRSF006487">
    <property type="entry name" value="GcvT"/>
    <property type="match status" value="1"/>
</dbReference>
<dbReference type="NCBIfam" id="TIGR00528">
    <property type="entry name" value="gcvT"/>
    <property type="match status" value="1"/>
</dbReference>
<dbReference type="GO" id="GO:0004047">
    <property type="term" value="F:aminomethyltransferase activity"/>
    <property type="evidence" value="ECO:0007669"/>
    <property type="project" value="UniProtKB-UniRule"/>
</dbReference>
<dbReference type="InterPro" id="IPR022903">
    <property type="entry name" value="GcvT_bac"/>
</dbReference>
<dbReference type="InterPro" id="IPR028896">
    <property type="entry name" value="GcvT/YgfZ/DmdA"/>
</dbReference>
<dbReference type="NCBIfam" id="NF001567">
    <property type="entry name" value="PRK00389.1"/>
    <property type="match status" value="1"/>
</dbReference>
<comment type="subunit">
    <text evidence="7">The glycine cleavage system is composed of four proteins: P, T, L and H.</text>
</comment>
<dbReference type="FunFam" id="4.10.1250.10:FF:000001">
    <property type="entry name" value="Aminomethyltransferase"/>
    <property type="match status" value="1"/>
</dbReference>
<evidence type="ECO:0000313" key="12">
    <source>
        <dbReference type="Proteomes" id="UP000264445"/>
    </source>
</evidence>
<evidence type="ECO:0000256" key="5">
    <source>
        <dbReference type="ARBA" id="ARBA00031395"/>
    </source>
</evidence>
<protein>
    <recommendedName>
        <fullName evidence="2 7">Aminomethyltransferase</fullName>
        <ecNumber evidence="2 7">2.1.2.10</ecNumber>
    </recommendedName>
    <alternativeName>
        <fullName evidence="5 7">Glycine cleavage system T protein</fullName>
    </alternativeName>
</protein>
<comment type="similarity">
    <text evidence="1 7">Belongs to the GcvT family.</text>
</comment>
<dbReference type="EC" id="2.1.2.10" evidence="2 7"/>
<evidence type="ECO:0000256" key="7">
    <source>
        <dbReference type="HAMAP-Rule" id="MF_00259"/>
    </source>
</evidence>
<dbReference type="AlphaFoldDB" id="A0A357VKZ1"/>